<keyword evidence="4" id="KW-1185">Reference proteome</keyword>
<dbReference type="InParanoid" id="A0A165I0L4"/>
<dbReference type="GO" id="GO:0016491">
    <property type="term" value="F:oxidoreductase activity"/>
    <property type="evidence" value="ECO:0007669"/>
    <property type="project" value="UniProtKB-KW"/>
</dbReference>
<dbReference type="EMBL" id="KV423935">
    <property type="protein sequence ID" value="KZT59982.1"/>
    <property type="molecule type" value="Genomic_DNA"/>
</dbReference>
<comment type="similarity">
    <text evidence="1">Belongs to the short-chain dehydrogenases/reductases (SDR) family.</text>
</comment>
<dbReference type="Proteomes" id="UP000076842">
    <property type="component" value="Unassembled WGS sequence"/>
</dbReference>
<evidence type="ECO:0000313" key="4">
    <source>
        <dbReference type="Proteomes" id="UP000076842"/>
    </source>
</evidence>
<dbReference type="STRING" id="1353952.A0A165I0L4"/>
<sequence length="273" mass="29315">MDLGLKDVHALVTGASGGIGYAITKLFLEQGALVTAHYNTQPRGLKDLQSMAEWQEKLSIVKGDLAKEADVELVFKNARTQLGDVTVLIVNHGIWPENDAPLVDMTLEQWQNTIGVNLTAPFLITRAFLRQLREPSSNPANLDKVAVILIGSTAGKFGEAGHIDYACSKSALQIGFCLTLKNEIVKIAPRGRVNAVAPGWVSTPMAANAMQNPEIKYRALATTPLRKIATPEDVATQVAVLSSAKVSGHVTGMCVMVEGGMEGRLLNKMEDLA</sequence>
<name>A0A165I0L4_9BASI</name>
<reference evidence="3 4" key="1">
    <citation type="journal article" date="2016" name="Mol. Biol. Evol.">
        <title>Comparative Genomics of Early-Diverging Mushroom-Forming Fungi Provides Insights into the Origins of Lignocellulose Decay Capabilities.</title>
        <authorList>
            <person name="Nagy L.G."/>
            <person name="Riley R."/>
            <person name="Tritt A."/>
            <person name="Adam C."/>
            <person name="Daum C."/>
            <person name="Floudas D."/>
            <person name="Sun H."/>
            <person name="Yadav J.S."/>
            <person name="Pangilinan J."/>
            <person name="Larsson K.H."/>
            <person name="Matsuura K."/>
            <person name="Barry K."/>
            <person name="Labutti K."/>
            <person name="Kuo R."/>
            <person name="Ohm R.A."/>
            <person name="Bhattacharya S.S."/>
            <person name="Shirouzu T."/>
            <person name="Yoshinaga Y."/>
            <person name="Martin F.M."/>
            <person name="Grigoriev I.V."/>
            <person name="Hibbett D.S."/>
        </authorList>
    </citation>
    <scope>NUCLEOTIDE SEQUENCE [LARGE SCALE GENOMIC DNA]</scope>
    <source>
        <strain evidence="3 4">HHB12733</strain>
    </source>
</reference>
<accession>A0A165I0L4</accession>
<dbReference type="OrthoDB" id="10253736at2759"/>
<dbReference type="AlphaFoldDB" id="A0A165I0L4"/>
<evidence type="ECO:0000256" key="2">
    <source>
        <dbReference type="ARBA" id="ARBA00023002"/>
    </source>
</evidence>
<dbReference type="PANTHER" id="PTHR24321">
    <property type="entry name" value="DEHYDROGENASES, SHORT CHAIN"/>
    <property type="match status" value="1"/>
</dbReference>
<proteinExistence type="inferred from homology"/>
<dbReference type="SUPFAM" id="SSF51735">
    <property type="entry name" value="NAD(P)-binding Rossmann-fold domains"/>
    <property type="match status" value="1"/>
</dbReference>
<evidence type="ECO:0000256" key="1">
    <source>
        <dbReference type="ARBA" id="ARBA00006484"/>
    </source>
</evidence>
<dbReference type="InterPro" id="IPR002347">
    <property type="entry name" value="SDR_fam"/>
</dbReference>
<dbReference type="PRINTS" id="PR00081">
    <property type="entry name" value="GDHRDH"/>
</dbReference>
<protein>
    <submittedName>
        <fullName evidence="3">NAD(P)-binding protein</fullName>
    </submittedName>
</protein>
<dbReference type="Gene3D" id="3.40.50.720">
    <property type="entry name" value="NAD(P)-binding Rossmann-like Domain"/>
    <property type="match status" value="1"/>
</dbReference>
<gene>
    <name evidence="3" type="ORF">CALCODRAFT_492961</name>
</gene>
<organism evidence="3 4">
    <name type="scientific">Calocera cornea HHB12733</name>
    <dbReference type="NCBI Taxonomy" id="1353952"/>
    <lineage>
        <taxon>Eukaryota</taxon>
        <taxon>Fungi</taxon>
        <taxon>Dikarya</taxon>
        <taxon>Basidiomycota</taxon>
        <taxon>Agaricomycotina</taxon>
        <taxon>Dacrymycetes</taxon>
        <taxon>Dacrymycetales</taxon>
        <taxon>Dacrymycetaceae</taxon>
        <taxon>Calocera</taxon>
    </lineage>
</organism>
<keyword evidence="2" id="KW-0560">Oxidoreductase</keyword>
<dbReference type="PANTHER" id="PTHR24321:SF8">
    <property type="entry name" value="ESTRADIOL 17-BETA-DEHYDROGENASE 8-RELATED"/>
    <property type="match status" value="1"/>
</dbReference>
<dbReference type="Pfam" id="PF13561">
    <property type="entry name" value="adh_short_C2"/>
    <property type="match status" value="1"/>
</dbReference>
<dbReference type="InterPro" id="IPR036291">
    <property type="entry name" value="NAD(P)-bd_dom_sf"/>
</dbReference>
<evidence type="ECO:0000313" key="3">
    <source>
        <dbReference type="EMBL" id="KZT59982.1"/>
    </source>
</evidence>